<protein>
    <submittedName>
        <fullName evidence="1">Uncharacterized protein</fullName>
    </submittedName>
</protein>
<dbReference type="EMBL" id="JACVVD010000017">
    <property type="protein sequence ID" value="MBD0384238.1"/>
    <property type="molecule type" value="Genomic_DNA"/>
</dbReference>
<gene>
    <name evidence="1" type="ORF">ICC18_29750</name>
</gene>
<proteinExistence type="predicted"/>
<comment type="caution">
    <text evidence="1">The sequence shown here is derived from an EMBL/GenBank/DDBJ whole genome shotgun (WGS) entry which is preliminary data.</text>
</comment>
<accession>A0A926QMS6</accession>
<reference evidence="1" key="1">
    <citation type="submission" date="2020-09" db="EMBL/GenBank/DDBJ databases">
        <title>Draft Genome Sequence of Paenibacillus sp. WST5.</title>
        <authorList>
            <person name="Bao Z."/>
        </authorList>
    </citation>
    <scope>NUCLEOTIDE SEQUENCE</scope>
    <source>
        <strain evidence="1">WST5</strain>
    </source>
</reference>
<evidence type="ECO:0000313" key="2">
    <source>
        <dbReference type="Proteomes" id="UP000650466"/>
    </source>
</evidence>
<evidence type="ECO:0000313" key="1">
    <source>
        <dbReference type="EMBL" id="MBD0384238.1"/>
    </source>
</evidence>
<keyword evidence="2" id="KW-1185">Reference proteome</keyword>
<dbReference type="Proteomes" id="UP000650466">
    <property type="component" value="Unassembled WGS sequence"/>
</dbReference>
<name>A0A926QMS6_9BACL</name>
<sequence length="87" mass="10001">MAKSDLIGEEPIIVMEQNIDFHLKEALAHLETALNQSVRTVLENDGAKKEIGLKWEQFLGEFIGQVREKGKKSRLNLLGWINFPRIR</sequence>
<organism evidence="1 2">
    <name type="scientific">Paenibacillus sedimenti</name>
    <dbReference type="NCBI Taxonomy" id="2770274"/>
    <lineage>
        <taxon>Bacteria</taxon>
        <taxon>Bacillati</taxon>
        <taxon>Bacillota</taxon>
        <taxon>Bacilli</taxon>
        <taxon>Bacillales</taxon>
        <taxon>Paenibacillaceae</taxon>
        <taxon>Paenibacillus</taxon>
    </lineage>
</organism>
<dbReference type="AlphaFoldDB" id="A0A926QMS6"/>